<evidence type="ECO:0000256" key="3">
    <source>
        <dbReference type="ARBA" id="ARBA00022448"/>
    </source>
</evidence>
<dbReference type="Proteomes" id="UP001221208">
    <property type="component" value="Unassembled WGS sequence"/>
</dbReference>
<keyword evidence="9 16" id="KW-0675">Receptor</keyword>
<comment type="similarity">
    <text evidence="2 11 12">Belongs to the TonB-dependent receptor family.</text>
</comment>
<dbReference type="Pfam" id="PF00593">
    <property type="entry name" value="TonB_dep_Rec_b-barrel"/>
    <property type="match status" value="1"/>
</dbReference>
<evidence type="ECO:0000313" key="16">
    <source>
        <dbReference type="EMBL" id="MDC8756319.1"/>
    </source>
</evidence>
<dbReference type="InterPro" id="IPR012910">
    <property type="entry name" value="Plug_dom"/>
</dbReference>
<evidence type="ECO:0000256" key="9">
    <source>
        <dbReference type="ARBA" id="ARBA00023170"/>
    </source>
</evidence>
<organism evidence="16 17">
    <name type="scientific">Janthinobacterium fluminis</name>
    <dbReference type="NCBI Taxonomy" id="2987524"/>
    <lineage>
        <taxon>Bacteria</taxon>
        <taxon>Pseudomonadati</taxon>
        <taxon>Pseudomonadota</taxon>
        <taxon>Betaproteobacteria</taxon>
        <taxon>Burkholderiales</taxon>
        <taxon>Oxalobacteraceae</taxon>
        <taxon>Janthinobacterium</taxon>
    </lineage>
</organism>
<dbReference type="PANTHER" id="PTHR30069:SF29">
    <property type="entry name" value="HEMOGLOBIN AND HEMOGLOBIN-HAPTOGLOBIN-BINDING PROTEIN 1-RELATED"/>
    <property type="match status" value="1"/>
</dbReference>
<evidence type="ECO:0000256" key="10">
    <source>
        <dbReference type="ARBA" id="ARBA00023237"/>
    </source>
</evidence>
<feature type="domain" description="TonB-dependent receptor-like beta-barrel" evidence="14">
    <location>
        <begin position="253"/>
        <end position="637"/>
    </location>
</feature>
<name>A0ABT5JUK2_9BURK</name>
<keyword evidence="6 13" id="KW-0732">Signal</keyword>
<evidence type="ECO:0000256" key="8">
    <source>
        <dbReference type="ARBA" id="ARBA00023136"/>
    </source>
</evidence>
<gene>
    <name evidence="16" type="ORF">OIK44_01815</name>
</gene>
<feature type="signal peptide" evidence="13">
    <location>
        <begin position="1"/>
        <end position="29"/>
    </location>
</feature>
<reference evidence="16 17" key="1">
    <citation type="submission" date="2022-10" db="EMBL/GenBank/DDBJ databases">
        <title>Janthinobacterium sp. hw3 Genome sequencing.</title>
        <authorList>
            <person name="Park S."/>
        </authorList>
    </citation>
    <scope>NUCLEOTIDE SEQUENCE [LARGE SCALE GENOMIC DNA]</scope>
    <source>
        <strain evidence="17">hw3</strain>
    </source>
</reference>
<evidence type="ECO:0000259" key="15">
    <source>
        <dbReference type="Pfam" id="PF07715"/>
    </source>
</evidence>
<dbReference type="RefSeq" id="WP_273668944.1">
    <property type="nucleotide sequence ID" value="NZ_JAQQXR010000001.1"/>
</dbReference>
<sequence length="663" mass="71424">MPQHTIPGAARKALAAAILLALGPSWALAQTTPFELGSVTVVGQRAAVGAVGEDQVASVVERADMRRFNRDNVGDALNLLSGVTLSTNSRNEKTIAVRGFDSRQVPLFIDGIPVYVPYDGYVDFNRFSTADLAAVQVAKGFSSVAYGPNTLGGAINLISRKPRAALEGDVSAGLASGQERQMSANVGTNQGLWYLQAGVSAIRGDGFPMSSDYRPTASEGGGMRDNAFRKDSKISLKVGLTPKGGDEYALSYYKQDGEKGQPPSTVPSAARYWKWPYWNKESLYWVSRTALGASERLKVRLYLDRYDNAVDSYKDGSYTTVKSSGPGSLSTGRSVYNDRSNGGSVELESFRFASHTLRLVGHYKADEHKELDGNGRNTTTFKDTLVSLAGEDTIELQPGLSLSLGLSRHQLRPDSVFSLGNAYTLPATATANDAQAGLFYDWSATARLYASVARKTRLPTLKDRYSQRLGTYIENPALRPEVSLNYELGYQGSPWRGAKAEAAVFYSDIDDKIQSVANVAGNRAQMQNAGQVRVAGVELSLRGTLAPWLELGGNYTLTDLKNVSAAAVKVTDIPRHKITAHALLRPAAGVEVIGFAEHNSGRWVGNTLELAGFTTLNLKAIYRVAQGVALEAGVANLTDKHYALADGFPSAGRTWLLNASYSF</sequence>
<dbReference type="SUPFAM" id="SSF56935">
    <property type="entry name" value="Porins"/>
    <property type="match status" value="1"/>
</dbReference>
<evidence type="ECO:0000256" key="5">
    <source>
        <dbReference type="ARBA" id="ARBA00022692"/>
    </source>
</evidence>
<dbReference type="InterPro" id="IPR039426">
    <property type="entry name" value="TonB-dep_rcpt-like"/>
</dbReference>
<protein>
    <submittedName>
        <fullName evidence="16">TonB-dependent receptor</fullName>
    </submittedName>
</protein>
<comment type="subcellular location">
    <subcellularLocation>
        <location evidence="1 11">Cell outer membrane</location>
        <topology evidence="1 11">Multi-pass membrane protein</topology>
    </subcellularLocation>
</comment>
<evidence type="ECO:0000256" key="2">
    <source>
        <dbReference type="ARBA" id="ARBA00009810"/>
    </source>
</evidence>
<evidence type="ECO:0000256" key="13">
    <source>
        <dbReference type="SAM" id="SignalP"/>
    </source>
</evidence>
<keyword evidence="8 11" id="KW-0472">Membrane</keyword>
<dbReference type="Pfam" id="PF07715">
    <property type="entry name" value="Plug"/>
    <property type="match status" value="1"/>
</dbReference>
<evidence type="ECO:0000259" key="14">
    <source>
        <dbReference type="Pfam" id="PF00593"/>
    </source>
</evidence>
<evidence type="ECO:0000256" key="4">
    <source>
        <dbReference type="ARBA" id="ARBA00022452"/>
    </source>
</evidence>
<feature type="chain" id="PRO_5045957981" evidence="13">
    <location>
        <begin position="30"/>
        <end position="663"/>
    </location>
</feature>
<dbReference type="InterPro" id="IPR000531">
    <property type="entry name" value="Beta-barrel_TonB"/>
</dbReference>
<dbReference type="InterPro" id="IPR036942">
    <property type="entry name" value="Beta-barrel_TonB_sf"/>
</dbReference>
<accession>A0ABT5JUK2</accession>
<feature type="domain" description="TonB-dependent receptor plug" evidence="15">
    <location>
        <begin position="55"/>
        <end position="154"/>
    </location>
</feature>
<dbReference type="EMBL" id="JAQQXR010000001">
    <property type="protein sequence ID" value="MDC8756319.1"/>
    <property type="molecule type" value="Genomic_DNA"/>
</dbReference>
<proteinExistence type="inferred from homology"/>
<dbReference type="Gene3D" id="2.170.130.10">
    <property type="entry name" value="TonB-dependent receptor, plug domain"/>
    <property type="match status" value="1"/>
</dbReference>
<keyword evidence="7 12" id="KW-0798">TonB box</keyword>
<evidence type="ECO:0000256" key="12">
    <source>
        <dbReference type="RuleBase" id="RU003357"/>
    </source>
</evidence>
<keyword evidence="10 11" id="KW-0998">Cell outer membrane</keyword>
<evidence type="ECO:0000313" key="17">
    <source>
        <dbReference type="Proteomes" id="UP001221208"/>
    </source>
</evidence>
<dbReference type="PANTHER" id="PTHR30069">
    <property type="entry name" value="TONB-DEPENDENT OUTER MEMBRANE RECEPTOR"/>
    <property type="match status" value="1"/>
</dbReference>
<dbReference type="CDD" id="cd01347">
    <property type="entry name" value="ligand_gated_channel"/>
    <property type="match status" value="1"/>
</dbReference>
<dbReference type="Gene3D" id="2.40.170.20">
    <property type="entry name" value="TonB-dependent receptor, beta-barrel domain"/>
    <property type="match status" value="1"/>
</dbReference>
<dbReference type="PROSITE" id="PS52016">
    <property type="entry name" value="TONB_DEPENDENT_REC_3"/>
    <property type="match status" value="1"/>
</dbReference>
<evidence type="ECO:0000256" key="6">
    <source>
        <dbReference type="ARBA" id="ARBA00022729"/>
    </source>
</evidence>
<keyword evidence="17" id="KW-1185">Reference proteome</keyword>
<keyword evidence="3 11" id="KW-0813">Transport</keyword>
<evidence type="ECO:0000256" key="7">
    <source>
        <dbReference type="ARBA" id="ARBA00023077"/>
    </source>
</evidence>
<evidence type="ECO:0000256" key="1">
    <source>
        <dbReference type="ARBA" id="ARBA00004571"/>
    </source>
</evidence>
<dbReference type="InterPro" id="IPR037066">
    <property type="entry name" value="Plug_dom_sf"/>
</dbReference>
<comment type="caution">
    <text evidence="16">The sequence shown here is derived from an EMBL/GenBank/DDBJ whole genome shotgun (WGS) entry which is preliminary data.</text>
</comment>
<evidence type="ECO:0000256" key="11">
    <source>
        <dbReference type="PROSITE-ProRule" id="PRU01360"/>
    </source>
</evidence>
<keyword evidence="5 11" id="KW-0812">Transmembrane</keyword>
<keyword evidence="4 11" id="KW-1134">Transmembrane beta strand</keyword>